<dbReference type="EMBL" id="FWYD01000024">
    <property type="protein sequence ID" value="SMD06072.1"/>
    <property type="molecule type" value="Genomic_DNA"/>
</dbReference>
<dbReference type="OrthoDB" id="7630980at2"/>
<dbReference type="RefSeq" id="WP_084354552.1">
    <property type="nucleotide sequence ID" value="NZ_FWYD01000024.1"/>
</dbReference>
<dbReference type="STRING" id="1387277.SAMN06295998_12446"/>
<reference evidence="1 2" key="1">
    <citation type="submission" date="2017-04" db="EMBL/GenBank/DDBJ databases">
        <authorList>
            <person name="Afonso C.L."/>
            <person name="Miller P.J."/>
            <person name="Scott M.A."/>
            <person name="Spackman E."/>
            <person name="Goraichik I."/>
            <person name="Dimitrov K.M."/>
            <person name="Suarez D.L."/>
            <person name="Swayne D.E."/>
        </authorList>
    </citation>
    <scope>NUCLEOTIDE SEQUENCE [LARGE SCALE GENOMIC DNA]</scope>
    <source>
        <strain evidence="1 2">CGMCC 1.12644</strain>
    </source>
</reference>
<dbReference type="Proteomes" id="UP000192330">
    <property type="component" value="Unassembled WGS sequence"/>
</dbReference>
<gene>
    <name evidence="1" type="ORF">SAMN06295998_12446</name>
</gene>
<protein>
    <submittedName>
        <fullName evidence="1">Protein ImuA</fullName>
    </submittedName>
</protein>
<sequence length="192" mass="20795">MADEAATFALAPARVHEAEGPGRRAFALWQAARHDGPLIWALPAHAPHLPMLRGLPEEVGARLHVIRPGSEVDLLWSVEECLRSPGVALVIAEPSSPLSLIAGRRLQLAAETGQTTGLMLILEGQGSNAAETRWQCAPLAGESRDSTLHRWDLKKNKKGTLRFWTANWNGKTSALHLVPAAGKRDQSAETSR</sequence>
<organism evidence="1 2">
    <name type="scientific">Primorskyibacter flagellatus</name>
    <dbReference type="NCBI Taxonomy" id="1387277"/>
    <lineage>
        <taxon>Bacteria</taxon>
        <taxon>Pseudomonadati</taxon>
        <taxon>Pseudomonadota</taxon>
        <taxon>Alphaproteobacteria</taxon>
        <taxon>Rhodobacterales</taxon>
        <taxon>Roseobacteraceae</taxon>
        <taxon>Primorskyibacter</taxon>
    </lineage>
</organism>
<evidence type="ECO:0000313" key="1">
    <source>
        <dbReference type="EMBL" id="SMD06072.1"/>
    </source>
</evidence>
<dbReference type="InterPro" id="IPR027417">
    <property type="entry name" value="P-loop_NTPase"/>
</dbReference>
<accession>A0A1W2E9G9</accession>
<proteinExistence type="predicted"/>
<keyword evidence="2" id="KW-1185">Reference proteome</keyword>
<dbReference type="Gene3D" id="3.40.50.300">
    <property type="entry name" value="P-loop containing nucleotide triphosphate hydrolases"/>
    <property type="match status" value="1"/>
</dbReference>
<name>A0A1W2E9G9_9RHOB</name>
<evidence type="ECO:0000313" key="2">
    <source>
        <dbReference type="Proteomes" id="UP000192330"/>
    </source>
</evidence>
<dbReference type="AlphaFoldDB" id="A0A1W2E9G9"/>
<dbReference type="SUPFAM" id="SSF52540">
    <property type="entry name" value="P-loop containing nucleoside triphosphate hydrolases"/>
    <property type="match status" value="1"/>
</dbReference>